<evidence type="ECO:0000313" key="10">
    <source>
        <dbReference type="Proteomes" id="UP000095284"/>
    </source>
</evidence>
<evidence type="ECO:0000256" key="7">
    <source>
        <dbReference type="SAM" id="MobiDB-lite"/>
    </source>
</evidence>
<gene>
    <name evidence="9" type="ORF">BXYJ_LOCUS14322</name>
</gene>
<dbReference type="Proteomes" id="UP000582659">
    <property type="component" value="Unassembled WGS sequence"/>
</dbReference>
<dbReference type="PANTHER" id="PTHR13186">
    <property type="entry name" value="MEDIATOR OF RNA POLYMERASE II TRANSCRIPTION SUBUNIT 31"/>
    <property type="match status" value="1"/>
</dbReference>
<dbReference type="InterPro" id="IPR000719">
    <property type="entry name" value="Prot_kinase_dom"/>
</dbReference>
<feature type="compositionally biased region" description="Polar residues" evidence="7">
    <location>
        <begin position="440"/>
        <end position="451"/>
    </location>
</feature>
<dbReference type="eggNOG" id="KOG1164">
    <property type="taxonomic scope" value="Eukaryota"/>
</dbReference>
<evidence type="ECO:0000259" key="8">
    <source>
        <dbReference type="PROSITE" id="PS50011"/>
    </source>
</evidence>
<name>A0A1I7SLW9_BURXY</name>
<dbReference type="Gene3D" id="1.10.10.1340">
    <property type="entry name" value="Mediator of RNA polymerase II, submodule Med31 (Soh1)"/>
    <property type="match status" value="1"/>
</dbReference>
<evidence type="ECO:0000313" key="12">
    <source>
        <dbReference type="WBParaSite" id="BXY_1405200.1"/>
    </source>
</evidence>
<dbReference type="SUPFAM" id="SSF56112">
    <property type="entry name" value="Protein kinase-like (PK-like)"/>
    <property type="match status" value="1"/>
</dbReference>
<evidence type="ECO:0000313" key="11">
    <source>
        <dbReference type="Proteomes" id="UP000659654"/>
    </source>
</evidence>
<evidence type="ECO:0000256" key="4">
    <source>
        <dbReference type="ARBA" id="ARBA00023159"/>
    </source>
</evidence>
<keyword evidence="4" id="KW-0010">Activator</keyword>
<proteinExistence type="inferred from homology"/>
<keyword evidence="11" id="KW-1185">Reference proteome</keyword>
<dbReference type="OrthoDB" id="5780789at2759"/>
<dbReference type="Pfam" id="PF05669">
    <property type="entry name" value="Med31"/>
    <property type="match status" value="1"/>
</dbReference>
<dbReference type="Proteomes" id="UP000659654">
    <property type="component" value="Unassembled WGS sequence"/>
</dbReference>
<dbReference type="EMBL" id="CAJFCV020000006">
    <property type="protein sequence ID" value="CAG9129894.1"/>
    <property type="molecule type" value="Genomic_DNA"/>
</dbReference>
<evidence type="ECO:0000256" key="5">
    <source>
        <dbReference type="ARBA" id="ARBA00023163"/>
    </source>
</evidence>
<dbReference type="SMR" id="A0A1I7SLW9"/>
<protein>
    <submittedName>
        <fullName evidence="9">(pine wood nematode) hypothetical protein</fullName>
    </submittedName>
    <submittedName>
        <fullName evidence="12">Protein kinase domain-containing protein</fullName>
    </submittedName>
</protein>
<dbReference type="InterPro" id="IPR008831">
    <property type="entry name" value="Mediator_Med31"/>
</dbReference>
<reference evidence="9" key="2">
    <citation type="submission" date="2020-09" db="EMBL/GenBank/DDBJ databases">
        <authorList>
            <person name="Kikuchi T."/>
        </authorList>
    </citation>
    <scope>NUCLEOTIDE SEQUENCE</scope>
    <source>
        <strain evidence="9">Ka4C1</strain>
    </source>
</reference>
<dbReference type="InterPro" id="IPR011009">
    <property type="entry name" value="Kinase-like_dom_sf"/>
</dbReference>
<sequence>MPVNNNANAEGGNNNREAKVDELPIGTILAGKFKLTELVLSHPALGLTYNAINREGDGFVVKVDSEKNLLSLVRSEAGFLQAVLQINACDFFVQFMHGAKYQRIIYFVTRFRPGPTLNQCLGAMPAGKFSVGTAVRVAYHISKAINFVHTLNYLLRRMDPNVIRFDVHTKSIYLSDLSSVRVDPVKIKLDAPVRWAGAQLYAPMQHHNGGPIGARHDIEALVFLLVDMTTAKLPWEGCPLDMMGSVKRQSITDQTLFAECPSQYSALYTYISCLTDDNIDYEQIWKKMEETWKQAGVTNFKLDSRNSAHIPSLGTFSLNQNPNEQLQREETAEEAQRRFEVECEFIQSLANPHYVTYLAQRGYFKEQYFLNYLKYLLYWKRPEYAKCLKFPQALSMLENLQNADFREAMVVSTNAKFIEDQLLLQWHYYLRRRAKILQNSHVAEDQQPSSNERPEDETVDDGRAEKENDENDERRIQDQ</sequence>
<evidence type="ECO:0000256" key="2">
    <source>
        <dbReference type="ARBA" id="ARBA00006378"/>
    </source>
</evidence>
<dbReference type="Proteomes" id="UP000095284">
    <property type="component" value="Unplaced"/>
</dbReference>
<dbReference type="EMBL" id="CAJFDI010000006">
    <property type="protein sequence ID" value="CAD5234231.1"/>
    <property type="molecule type" value="Genomic_DNA"/>
</dbReference>
<evidence type="ECO:0000256" key="3">
    <source>
        <dbReference type="ARBA" id="ARBA00023015"/>
    </source>
</evidence>
<dbReference type="Gene3D" id="1.10.510.10">
    <property type="entry name" value="Transferase(Phosphotransferase) domain 1"/>
    <property type="match status" value="1"/>
</dbReference>
<feature type="region of interest" description="Disordered" evidence="7">
    <location>
        <begin position="440"/>
        <end position="479"/>
    </location>
</feature>
<keyword evidence="5" id="KW-0804">Transcription</keyword>
<dbReference type="InterPro" id="IPR038089">
    <property type="entry name" value="Med31_sf"/>
</dbReference>
<dbReference type="GO" id="GO:0006355">
    <property type="term" value="P:regulation of DNA-templated transcription"/>
    <property type="evidence" value="ECO:0007669"/>
    <property type="project" value="InterPro"/>
</dbReference>
<keyword evidence="3" id="KW-0805">Transcription regulation</keyword>
<keyword evidence="6" id="KW-0539">Nucleus</keyword>
<dbReference type="GO" id="GO:0016592">
    <property type="term" value="C:mediator complex"/>
    <property type="evidence" value="ECO:0007669"/>
    <property type="project" value="InterPro"/>
</dbReference>
<comment type="subcellular location">
    <subcellularLocation>
        <location evidence="1">Nucleus</location>
    </subcellularLocation>
</comment>
<dbReference type="GO" id="GO:0004672">
    <property type="term" value="F:protein kinase activity"/>
    <property type="evidence" value="ECO:0007669"/>
    <property type="project" value="InterPro"/>
</dbReference>
<evidence type="ECO:0000256" key="6">
    <source>
        <dbReference type="ARBA" id="ARBA00023242"/>
    </source>
</evidence>
<organism evidence="10 12">
    <name type="scientific">Bursaphelenchus xylophilus</name>
    <name type="common">Pinewood nematode worm</name>
    <name type="synonym">Aphelenchoides xylophilus</name>
    <dbReference type="NCBI Taxonomy" id="6326"/>
    <lineage>
        <taxon>Eukaryota</taxon>
        <taxon>Metazoa</taxon>
        <taxon>Ecdysozoa</taxon>
        <taxon>Nematoda</taxon>
        <taxon>Chromadorea</taxon>
        <taxon>Rhabditida</taxon>
        <taxon>Tylenchina</taxon>
        <taxon>Tylenchomorpha</taxon>
        <taxon>Aphelenchoidea</taxon>
        <taxon>Aphelenchoididae</taxon>
        <taxon>Bursaphelenchus</taxon>
    </lineage>
</organism>
<evidence type="ECO:0000313" key="9">
    <source>
        <dbReference type="EMBL" id="CAD5234231.1"/>
    </source>
</evidence>
<evidence type="ECO:0000256" key="1">
    <source>
        <dbReference type="ARBA" id="ARBA00004123"/>
    </source>
</evidence>
<reference evidence="12" key="1">
    <citation type="submission" date="2016-11" db="UniProtKB">
        <authorList>
            <consortium name="WormBaseParasite"/>
        </authorList>
    </citation>
    <scope>IDENTIFICATION</scope>
</reference>
<dbReference type="GO" id="GO:0005524">
    <property type="term" value="F:ATP binding"/>
    <property type="evidence" value="ECO:0007669"/>
    <property type="project" value="InterPro"/>
</dbReference>
<dbReference type="PROSITE" id="PS50011">
    <property type="entry name" value="PROTEIN_KINASE_DOM"/>
    <property type="match status" value="1"/>
</dbReference>
<feature type="domain" description="Protein kinase" evidence="8">
    <location>
        <begin position="34"/>
        <end position="339"/>
    </location>
</feature>
<feature type="compositionally biased region" description="Basic and acidic residues" evidence="7">
    <location>
        <begin position="460"/>
        <end position="479"/>
    </location>
</feature>
<comment type="similarity">
    <text evidence="2">Belongs to the Mediator complex subunit 31 family.</text>
</comment>
<dbReference type="GO" id="GO:0003712">
    <property type="term" value="F:transcription coregulator activity"/>
    <property type="evidence" value="ECO:0007669"/>
    <property type="project" value="InterPro"/>
</dbReference>
<accession>A0A1I7SLW9</accession>
<dbReference type="WBParaSite" id="BXY_1405200.1">
    <property type="protein sequence ID" value="BXY_1405200.1"/>
    <property type="gene ID" value="BXY_1405200"/>
</dbReference>
<dbReference type="AlphaFoldDB" id="A0A1I7SLW9"/>